<dbReference type="Pfam" id="PF08770">
    <property type="entry name" value="SoxZ"/>
    <property type="match status" value="1"/>
</dbReference>
<dbReference type="InterPro" id="IPR014756">
    <property type="entry name" value="Ig_E-set"/>
</dbReference>
<evidence type="ECO:0000313" key="3">
    <source>
        <dbReference type="EMBL" id="RMI17565.1"/>
    </source>
</evidence>
<dbReference type="InterPro" id="IPR014880">
    <property type="entry name" value="SoxZ_dom"/>
</dbReference>
<organism evidence="2 5">
    <name type="scientific">Teichococcus wenyumeiae</name>
    <dbReference type="NCBI Taxonomy" id="2478470"/>
    <lineage>
        <taxon>Bacteria</taxon>
        <taxon>Pseudomonadati</taxon>
        <taxon>Pseudomonadota</taxon>
        <taxon>Alphaproteobacteria</taxon>
        <taxon>Acetobacterales</taxon>
        <taxon>Roseomonadaceae</taxon>
        <taxon>Roseomonas</taxon>
    </lineage>
</organism>
<dbReference type="Proteomes" id="UP000278036">
    <property type="component" value="Unassembled WGS sequence"/>
</dbReference>
<dbReference type="Gene3D" id="2.60.40.10">
    <property type="entry name" value="Immunoglobulins"/>
    <property type="match status" value="1"/>
</dbReference>
<accession>A0A3A9JFU9</accession>
<dbReference type="Proteomes" id="UP000274097">
    <property type="component" value="Unassembled WGS sequence"/>
</dbReference>
<dbReference type="AlphaFoldDB" id="A0A3A9JFU9"/>
<feature type="domain" description="Sulphur oxidation protein SoxZ" evidence="1">
    <location>
        <begin position="13"/>
        <end position="103"/>
    </location>
</feature>
<sequence>MPTLPITARITLPPSAQRGEVVTVRVLVRHPMERAVDAPGLTPLPRKILHTLRVTYAGEEVFRMALSPGIAANPYLEFTTVATETGDLVFTWEEDGGTLYQREARLVVT</sequence>
<gene>
    <name evidence="2" type="ORF">D6Z83_05390</name>
    <name evidence="3" type="ORF">EBE87_21815</name>
</gene>
<evidence type="ECO:0000313" key="2">
    <source>
        <dbReference type="EMBL" id="RKK05180.1"/>
    </source>
</evidence>
<evidence type="ECO:0000313" key="5">
    <source>
        <dbReference type="Proteomes" id="UP000278036"/>
    </source>
</evidence>
<dbReference type="RefSeq" id="WP_120637313.1">
    <property type="nucleotide sequence ID" value="NZ_RAQU01000021.1"/>
</dbReference>
<dbReference type="EMBL" id="RFLX01000025">
    <property type="protein sequence ID" value="RMI17565.1"/>
    <property type="molecule type" value="Genomic_DNA"/>
</dbReference>
<reference evidence="2 5" key="1">
    <citation type="submission" date="2018-09" db="EMBL/GenBank/DDBJ databases">
        <title>Roseomonas sp. nov., isolated from feces of Tibetan antelopes in the Qinghai-Tibet plateau, China.</title>
        <authorList>
            <person name="Tian Z."/>
        </authorList>
    </citation>
    <scope>NUCLEOTIDE SEQUENCE [LARGE SCALE GENOMIC DNA]</scope>
    <source>
        <strain evidence="3 4">Z23</strain>
        <strain evidence="2 5">Z24</strain>
    </source>
</reference>
<evidence type="ECO:0000313" key="4">
    <source>
        <dbReference type="Proteomes" id="UP000274097"/>
    </source>
</evidence>
<comment type="caution">
    <text evidence="2">The sequence shown here is derived from an EMBL/GenBank/DDBJ whole genome shotgun (WGS) entry which is preliminary data.</text>
</comment>
<dbReference type="OrthoDB" id="9795530at2"/>
<dbReference type="SUPFAM" id="SSF81296">
    <property type="entry name" value="E set domains"/>
    <property type="match status" value="1"/>
</dbReference>
<dbReference type="InParanoid" id="A0A3A9JFU9"/>
<name>A0A3A9JFU9_9PROT</name>
<dbReference type="InterPro" id="IPR013783">
    <property type="entry name" value="Ig-like_fold"/>
</dbReference>
<evidence type="ECO:0000259" key="1">
    <source>
        <dbReference type="Pfam" id="PF08770"/>
    </source>
</evidence>
<protein>
    <submittedName>
        <fullName evidence="2">Thiosulfate oxidation carrier complex protein SoxZ</fullName>
    </submittedName>
</protein>
<proteinExistence type="predicted"/>
<keyword evidence="4" id="KW-1185">Reference proteome</keyword>
<dbReference type="EMBL" id="RAQU01000021">
    <property type="protein sequence ID" value="RKK05180.1"/>
    <property type="molecule type" value="Genomic_DNA"/>
</dbReference>